<accession>T1GX43</accession>
<dbReference type="HOGENOM" id="CLU_2592483_0_0_1"/>
<organism evidence="1 2">
    <name type="scientific">Megaselia scalaris</name>
    <name type="common">Humpbacked fly</name>
    <name type="synonym">Phora scalaris</name>
    <dbReference type="NCBI Taxonomy" id="36166"/>
    <lineage>
        <taxon>Eukaryota</taxon>
        <taxon>Metazoa</taxon>
        <taxon>Ecdysozoa</taxon>
        <taxon>Arthropoda</taxon>
        <taxon>Hexapoda</taxon>
        <taxon>Insecta</taxon>
        <taxon>Pterygota</taxon>
        <taxon>Neoptera</taxon>
        <taxon>Endopterygota</taxon>
        <taxon>Diptera</taxon>
        <taxon>Brachycera</taxon>
        <taxon>Muscomorpha</taxon>
        <taxon>Platypezoidea</taxon>
        <taxon>Phoridae</taxon>
        <taxon>Megaseliini</taxon>
        <taxon>Megaselia</taxon>
    </lineage>
</organism>
<protein>
    <submittedName>
        <fullName evidence="1">Uncharacterized protein</fullName>
    </submittedName>
</protein>
<reference evidence="1" key="2">
    <citation type="submission" date="2015-06" db="UniProtKB">
        <authorList>
            <consortium name="EnsemblMetazoa"/>
        </authorList>
    </citation>
    <scope>IDENTIFICATION</scope>
</reference>
<dbReference type="EnsemblMetazoa" id="MESCA008383-RA">
    <property type="protein sequence ID" value="MESCA008383-PA"/>
    <property type="gene ID" value="MESCA008383"/>
</dbReference>
<dbReference type="Proteomes" id="UP000015102">
    <property type="component" value="Unassembled WGS sequence"/>
</dbReference>
<dbReference type="EMBL" id="CAQQ02383167">
    <property type="status" value="NOT_ANNOTATED_CDS"/>
    <property type="molecule type" value="Genomic_DNA"/>
</dbReference>
<keyword evidence="2" id="KW-1185">Reference proteome</keyword>
<reference evidence="2" key="1">
    <citation type="submission" date="2013-02" db="EMBL/GenBank/DDBJ databases">
        <authorList>
            <person name="Hughes D."/>
        </authorList>
    </citation>
    <scope>NUCLEOTIDE SEQUENCE</scope>
    <source>
        <strain>Durham</strain>
        <strain evidence="2">NC isolate 2 -- Noor lab</strain>
    </source>
</reference>
<proteinExistence type="predicted"/>
<evidence type="ECO:0000313" key="1">
    <source>
        <dbReference type="EnsemblMetazoa" id="MESCA008383-PA"/>
    </source>
</evidence>
<name>T1GX43_MEGSC</name>
<dbReference type="AlphaFoldDB" id="T1GX43"/>
<dbReference type="EMBL" id="CAQQ02383166">
    <property type="status" value="NOT_ANNOTATED_CDS"/>
    <property type="molecule type" value="Genomic_DNA"/>
</dbReference>
<evidence type="ECO:0000313" key="2">
    <source>
        <dbReference type="Proteomes" id="UP000015102"/>
    </source>
</evidence>
<sequence>MNNIPHLGKFEQIQSKGYNQKVFCKAGSRKFYIAVVLLQGGGPADVFSSHDLTPKMLEDLRLSESTFLVTRDFISSHAVR</sequence>